<evidence type="ECO:0008006" key="4">
    <source>
        <dbReference type="Google" id="ProtNLM"/>
    </source>
</evidence>
<reference evidence="3" key="1">
    <citation type="submission" date="2016-10" db="EMBL/GenBank/DDBJ databases">
        <authorList>
            <person name="Varghese N."/>
            <person name="Submissions S."/>
        </authorList>
    </citation>
    <scope>NUCLEOTIDE SEQUENCE [LARGE SCALE GENOMIC DNA]</scope>
    <source>
        <strain evidence="3">DSM 3669</strain>
    </source>
</reference>
<protein>
    <recommendedName>
        <fullName evidence="4">Bypass of forespore C C-terminal domain-containing protein</fullName>
    </recommendedName>
</protein>
<dbReference type="STRING" id="39060.SAMN05660706_13438"/>
<dbReference type="Proteomes" id="UP000199584">
    <property type="component" value="Unassembled WGS sequence"/>
</dbReference>
<keyword evidence="1" id="KW-0812">Transmembrane</keyword>
<dbReference type="EMBL" id="FOYM01000034">
    <property type="protein sequence ID" value="SFR15147.1"/>
    <property type="molecule type" value="Genomic_DNA"/>
</dbReference>
<evidence type="ECO:0000256" key="1">
    <source>
        <dbReference type="SAM" id="Phobius"/>
    </source>
</evidence>
<keyword evidence="1" id="KW-0472">Membrane</keyword>
<keyword evidence="1" id="KW-1133">Transmembrane helix</keyword>
<organism evidence="2 3">
    <name type="scientific">Desulfoscipio geothermicus DSM 3669</name>
    <dbReference type="NCBI Taxonomy" id="1121426"/>
    <lineage>
        <taxon>Bacteria</taxon>
        <taxon>Bacillati</taxon>
        <taxon>Bacillota</taxon>
        <taxon>Clostridia</taxon>
        <taxon>Eubacteriales</taxon>
        <taxon>Desulfallaceae</taxon>
        <taxon>Desulfoscipio</taxon>
    </lineage>
</organism>
<dbReference type="RefSeq" id="WP_092486848.1">
    <property type="nucleotide sequence ID" value="NZ_FOYM01000034.1"/>
</dbReference>
<keyword evidence="3" id="KW-1185">Reference proteome</keyword>
<name>A0A1I6EBY9_9FIRM</name>
<sequence>MVKKIISIFAAFFLVGLVAVTVYIALNSVSDPVRKPVATVIESVTGSRVDPLIRSYTTVKKINEYTFCGDEEVYYRGTAPYDLIGLDYNRLQMKFPRQNGWRISVQGDEVMIARQIDGFCGMHQEYRHLGIHDGQLAVYQGPLGYDKVLLRVERNIAIDNLPEQFQRMLRKAADFSSLSDGEKVKLQEKLEFPDEQTLNVLLENFDELNDDGHRTGVAG</sequence>
<evidence type="ECO:0000313" key="2">
    <source>
        <dbReference type="EMBL" id="SFR15147.1"/>
    </source>
</evidence>
<gene>
    <name evidence="2" type="ORF">SAMN05660706_13438</name>
</gene>
<evidence type="ECO:0000313" key="3">
    <source>
        <dbReference type="Proteomes" id="UP000199584"/>
    </source>
</evidence>
<dbReference type="OrthoDB" id="2081260at2"/>
<accession>A0A1I6EBY9</accession>
<feature type="transmembrane region" description="Helical" evidence="1">
    <location>
        <begin position="6"/>
        <end position="26"/>
    </location>
</feature>
<dbReference type="AlphaFoldDB" id="A0A1I6EBY9"/>
<proteinExistence type="predicted"/>